<feature type="transmembrane region" description="Helical" evidence="13">
    <location>
        <begin position="146"/>
        <end position="165"/>
    </location>
</feature>
<evidence type="ECO:0000256" key="5">
    <source>
        <dbReference type="ARBA" id="ARBA00022507"/>
    </source>
</evidence>
<keyword evidence="8 13" id="KW-0297">G-protein coupled receptor</keyword>
<dbReference type="Proteomes" id="UP000694542">
    <property type="component" value="Chromosome 1"/>
</dbReference>
<evidence type="ECO:0000256" key="11">
    <source>
        <dbReference type="ARBA" id="ARBA00023180"/>
    </source>
</evidence>
<dbReference type="GO" id="GO:0016503">
    <property type="term" value="F:pheromone receptor activity"/>
    <property type="evidence" value="ECO:0007669"/>
    <property type="project" value="InterPro"/>
</dbReference>
<comment type="subcellular location">
    <subcellularLocation>
        <location evidence="2 13">Cell membrane</location>
        <topology evidence="2 13">Multi-pass membrane protein</topology>
    </subcellularLocation>
</comment>
<feature type="transmembrane region" description="Helical" evidence="13">
    <location>
        <begin position="27"/>
        <end position="47"/>
    </location>
</feature>
<evidence type="ECO:0000256" key="6">
    <source>
        <dbReference type="ARBA" id="ARBA00022692"/>
    </source>
</evidence>
<evidence type="ECO:0000313" key="15">
    <source>
        <dbReference type="Ensembl" id="ENSCAFP00000059664.1"/>
    </source>
</evidence>
<evidence type="ECO:0000256" key="10">
    <source>
        <dbReference type="ARBA" id="ARBA00023170"/>
    </source>
</evidence>
<dbReference type="PANTHER" id="PTHR24062">
    <property type="entry name" value="VOMERONASAL TYPE-1 RECEPTOR"/>
    <property type="match status" value="1"/>
</dbReference>
<keyword evidence="11" id="KW-0325">Glycoprotein</keyword>
<reference evidence="16" key="3">
    <citation type="submission" date="2025-05" db="UniProtKB">
        <authorList>
            <consortium name="Ensembl"/>
        </authorList>
    </citation>
    <scope>IDENTIFICATION</scope>
</reference>
<feature type="transmembrane region" description="Helical" evidence="13">
    <location>
        <begin position="346"/>
        <end position="363"/>
    </location>
</feature>
<reference evidence="15 17" key="1">
    <citation type="journal article" date="2005" name="Nature">
        <title>Genome sequence, comparative analysis and haplotype structure of the domestic dog.</title>
        <authorList>
            <consortium name="Broad Sequencing Platform"/>
            <person name="Lindblad-Toh K."/>
            <person name="Wade C.M."/>
            <person name="Mikkelsen T.S."/>
            <person name="Karlsson E.K."/>
            <person name="Jaffe D.B."/>
            <person name="Kamal M."/>
            <person name="Clamp M."/>
            <person name="Chang J.L."/>
            <person name="Kulbokas E.J. III"/>
            <person name="Zody M.C."/>
            <person name="Mauceli E."/>
            <person name="Xie X."/>
            <person name="Breen M."/>
            <person name="Wayne R.K."/>
            <person name="Ostrander E.A."/>
            <person name="Ponting C.P."/>
            <person name="Galibert F."/>
            <person name="Smith D.R."/>
            <person name="DeJong P.J."/>
            <person name="Kirkness E."/>
            <person name="Alvarez P."/>
            <person name="Biagi T."/>
            <person name="Brockman W."/>
            <person name="Butler J."/>
            <person name="Chin C.W."/>
            <person name="Cook A."/>
            <person name="Cuff J."/>
            <person name="Daly M.J."/>
            <person name="DeCaprio D."/>
            <person name="Gnerre S."/>
            <person name="Grabherr M."/>
            <person name="Kellis M."/>
            <person name="Kleber M."/>
            <person name="Bardeleben C."/>
            <person name="Goodstadt L."/>
            <person name="Heger A."/>
            <person name="Hitte C."/>
            <person name="Kim L."/>
            <person name="Koepfli K.P."/>
            <person name="Parker H.G."/>
            <person name="Pollinger J.P."/>
            <person name="Searle S.M."/>
            <person name="Sutter N.B."/>
            <person name="Thomas R."/>
            <person name="Webber C."/>
            <person name="Baldwin J."/>
            <person name="Abebe A."/>
            <person name="Abouelleil A."/>
            <person name="Aftuck L."/>
            <person name="Ait-Zahra M."/>
            <person name="Aldredge T."/>
            <person name="Allen N."/>
            <person name="An P."/>
            <person name="Anderson S."/>
            <person name="Antoine C."/>
            <person name="Arachchi H."/>
            <person name="Aslam A."/>
            <person name="Ayotte L."/>
            <person name="Bachantsang P."/>
            <person name="Barry A."/>
            <person name="Bayul T."/>
            <person name="Benamara M."/>
            <person name="Berlin A."/>
            <person name="Bessette D."/>
            <person name="Blitshteyn B."/>
            <person name="Bloom T."/>
            <person name="Blye J."/>
            <person name="Boguslavskiy L."/>
            <person name="Bonnet C."/>
            <person name="Boukhgalter B."/>
            <person name="Brown A."/>
            <person name="Cahill P."/>
            <person name="Calixte N."/>
            <person name="Camarata J."/>
            <person name="Cheshatsang Y."/>
            <person name="Chu J."/>
            <person name="Citroen M."/>
            <person name="Collymore A."/>
            <person name="Cooke P."/>
            <person name="Dawoe T."/>
            <person name="Daza R."/>
            <person name="Decktor K."/>
            <person name="DeGray S."/>
            <person name="Dhargay N."/>
            <person name="Dooley K."/>
            <person name="Dooley K."/>
            <person name="Dorje P."/>
            <person name="Dorjee K."/>
            <person name="Dorris L."/>
            <person name="Duffey N."/>
            <person name="Dupes A."/>
            <person name="Egbiremolen O."/>
            <person name="Elong R."/>
            <person name="Falk J."/>
            <person name="Farina A."/>
            <person name="Faro S."/>
            <person name="Ferguson D."/>
            <person name="Ferreira P."/>
            <person name="Fisher S."/>
            <person name="FitzGerald M."/>
            <person name="Foley K."/>
            <person name="Foley C."/>
            <person name="Franke A."/>
            <person name="Friedrich D."/>
            <person name="Gage D."/>
            <person name="Garber M."/>
            <person name="Gearin G."/>
            <person name="Giannoukos G."/>
            <person name="Goode T."/>
            <person name="Goyette A."/>
            <person name="Graham J."/>
            <person name="Grandbois E."/>
            <person name="Gyaltsen K."/>
            <person name="Hafez N."/>
            <person name="Hagopian D."/>
            <person name="Hagos B."/>
            <person name="Hall J."/>
            <person name="Healy C."/>
            <person name="Hegarty R."/>
            <person name="Honan T."/>
            <person name="Horn A."/>
            <person name="Houde N."/>
            <person name="Hughes L."/>
            <person name="Hunnicutt L."/>
            <person name="Husby M."/>
            <person name="Jester B."/>
            <person name="Jones C."/>
            <person name="Kamat A."/>
            <person name="Kanga B."/>
            <person name="Kells C."/>
            <person name="Khazanovich D."/>
            <person name="Kieu A.C."/>
            <person name="Kisner P."/>
            <person name="Kumar M."/>
            <person name="Lance K."/>
            <person name="Landers T."/>
            <person name="Lara M."/>
            <person name="Lee W."/>
            <person name="Leger J.P."/>
            <person name="Lennon N."/>
            <person name="Leuper L."/>
            <person name="LeVine S."/>
            <person name="Liu J."/>
            <person name="Liu X."/>
            <person name="Lokyitsang Y."/>
            <person name="Lokyitsang T."/>
            <person name="Lui A."/>
            <person name="Macdonald J."/>
            <person name="Major J."/>
            <person name="Marabella R."/>
            <person name="Maru K."/>
            <person name="Matthews C."/>
            <person name="McDonough S."/>
            <person name="Mehta T."/>
            <person name="Meldrim J."/>
            <person name="Melnikov A."/>
            <person name="Meneus L."/>
            <person name="Mihalev A."/>
            <person name="Mihova T."/>
            <person name="Miller K."/>
            <person name="Mittelman R."/>
            <person name="Mlenga V."/>
            <person name="Mulrain L."/>
            <person name="Munson G."/>
            <person name="Navidi A."/>
            <person name="Naylor J."/>
            <person name="Nguyen T."/>
            <person name="Nguyen N."/>
            <person name="Nguyen C."/>
            <person name="Nguyen T."/>
            <person name="Nicol R."/>
            <person name="Norbu N."/>
            <person name="Norbu C."/>
            <person name="Novod N."/>
            <person name="Nyima T."/>
            <person name="Olandt P."/>
            <person name="O'Neill B."/>
            <person name="O'Neill K."/>
            <person name="Osman S."/>
            <person name="Oyono L."/>
            <person name="Patti C."/>
            <person name="Perrin D."/>
            <person name="Phunkhang P."/>
            <person name="Pierre F."/>
            <person name="Priest M."/>
            <person name="Rachupka A."/>
            <person name="Raghuraman S."/>
            <person name="Rameau R."/>
            <person name="Ray V."/>
            <person name="Raymond C."/>
            <person name="Rege F."/>
            <person name="Rise C."/>
            <person name="Rogers J."/>
            <person name="Rogov P."/>
            <person name="Sahalie J."/>
            <person name="Settipalli S."/>
            <person name="Sharpe T."/>
            <person name="Shea T."/>
            <person name="Sheehan M."/>
            <person name="Sherpa N."/>
            <person name="Shi J."/>
            <person name="Shih D."/>
            <person name="Sloan J."/>
            <person name="Smith C."/>
            <person name="Sparrow T."/>
            <person name="Stalker J."/>
            <person name="Stange-Thomann N."/>
            <person name="Stavropoulos S."/>
            <person name="Stone C."/>
            <person name="Stone S."/>
            <person name="Sykes S."/>
            <person name="Tchuinga P."/>
            <person name="Tenzing P."/>
            <person name="Tesfaye S."/>
            <person name="Thoulutsang D."/>
            <person name="Thoulutsang Y."/>
            <person name="Topham K."/>
            <person name="Topping I."/>
            <person name="Tsamla T."/>
            <person name="Vassiliev H."/>
            <person name="Venkataraman V."/>
            <person name="Vo A."/>
            <person name="Wangchuk T."/>
            <person name="Wangdi T."/>
            <person name="Weiand M."/>
            <person name="Wilkinson J."/>
            <person name="Wilson A."/>
            <person name="Yadav S."/>
            <person name="Yang S."/>
            <person name="Yang X."/>
            <person name="Young G."/>
            <person name="Yu Q."/>
            <person name="Zainoun J."/>
            <person name="Zembek L."/>
            <person name="Zimmer A."/>
            <person name="Lander E.S."/>
        </authorList>
    </citation>
    <scope>NUCLEOTIDE SEQUENCE [LARGE SCALE GENOMIC DNA]</scope>
    <source>
        <strain evidence="15">Boxer</strain>
    </source>
</reference>
<feature type="transmembrane region" description="Helical" evidence="13">
    <location>
        <begin position="59"/>
        <end position="79"/>
    </location>
</feature>
<keyword evidence="5 13" id="KW-0589">Pheromone response</keyword>
<dbReference type="GO" id="GO:0007606">
    <property type="term" value="P:sensory perception of chemical stimulus"/>
    <property type="evidence" value="ECO:0007669"/>
    <property type="project" value="UniProtKB-ARBA"/>
</dbReference>
<keyword evidence="10 13" id="KW-0675">Receptor</keyword>
<dbReference type="GO" id="GO:0005886">
    <property type="term" value="C:plasma membrane"/>
    <property type="evidence" value="ECO:0007669"/>
    <property type="project" value="UniProtKB-SubCell"/>
</dbReference>
<dbReference type="Proteomes" id="UP000002254">
    <property type="component" value="Chromosome 1"/>
</dbReference>
<dbReference type="PRINTS" id="PR01534">
    <property type="entry name" value="VOMERONASL1R"/>
</dbReference>
<feature type="transmembrane region" description="Helical" evidence="13">
    <location>
        <begin position="243"/>
        <end position="261"/>
    </location>
</feature>
<proteinExistence type="inferred from homology"/>
<evidence type="ECO:0000256" key="3">
    <source>
        <dbReference type="ARBA" id="ARBA00010663"/>
    </source>
</evidence>
<evidence type="ECO:0000313" key="16">
    <source>
        <dbReference type="Ensembl" id="ENSCAFP00040002913.1"/>
    </source>
</evidence>
<dbReference type="Ensembl" id="ENSCAFT00040003401.1">
    <property type="protein sequence ID" value="ENSCAFP00040002913.1"/>
    <property type="gene ID" value="ENSCAFG00040001799.1"/>
</dbReference>
<dbReference type="Pfam" id="PF03402">
    <property type="entry name" value="V1R"/>
    <property type="match status" value="1"/>
</dbReference>
<evidence type="ECO:0000259" key="14">
    <source>
        <dbReference type="PROSITE" id="PS50262"/>
    </source>
</evidence>
<feature type="transmembrane region" description="Helical" evidence="13">
    <location>
        <begin position="289"/>
        <end position="313"/>
    </location>
</feature>
<protein>
    <recommendedName>
        <fullName evidence="13">Vomeronasal type-1 receptor</fullName>
    </recommendedName>
</protein>
<keyword evidence="7 13" id="KW-1133">Transmembrane helix</keyword>
<dbReference type="GO" id="GO:0019236">
    <property type="term" value="P:response to pheromone"/>
    <property type="evidence" value="ECO:0007669"/>
    <property type="project" value="UniProtKB-KW"/>
</dbReference>
<dbReference type="InterPro" id="IPR017452">
    <property type="entry name" value="GPCR_Rhodpsn_7TM"/>
</dbReference>
<evidence type="ECO:0000256" key="9">
    <source>
        <dbReference type="ARBA" id="ARBA00023136"/>
    </source>
</evidence>
<evidence type="ECO:0000256" key="4">
    <source>
        <dbReference type="ARBA" id="ARBA00022475"/>
    </source>
</evidence>
<evidence type="ECO:0000256" key="2">
    <source>
        <dbReference type="ARBA" id="ARBA00004651"/>
    </source>
</evidence>
<feature type="transmembrane region" description="Helical" evidence="13">
    <location>
        <begin position="177"/>
        <end position="199"/>
    </location>
</feature>
<dbReference type="OrthoDB" id="9606139at2759"/>
<feature type="transmembrane region" description="Helical" evidence="13">
    <location>
        <begin position="319"/>
        <end position="339"/>
    </location>
</feature>
<dbReference type="SUPFAM" id="SSF81321">
    <property type="entry name" value="Family A G protein-coupled receptor-like"/>
    <property type="match status" value="1"/>
</dbReference>
<evidence type="ECO:0000256" key="13">
    <source>
        <dbReference type="RuleBase" id="RU364061"/>
    </source>
</evidence>
<evidence type="ECO:0000256" key="12">
    <source>
        <dbReference type="ARBA" id="ARBA00023224"/>
    </source>
</evidence>
<dbReference type="Ensembl" id="ENSCAFT00000070148.2">
    <property type="protein sequence ID" value="ENSCAFP00000059664.1"/>
    <property type="gene ID" value="ENSCAFG00000044603.2"/>
</dbReference>
<comment type="similarity">
    <text evidence="3 13">Belongs to the G-protein coupled receptor 1 family.</text>
</comment>
<dbReference type="AlphaFoldDB" id="A0A8C0RVT0"/>
<organism evidence="16 18">
    <name type="scientific">Canis lupus familiaris</name>
    <name type="common">Dog</name>
    <name type="synonym">Canis familiaris</name>
    <dbReference type="NCBI Taxonomy" id="9615"/>
    <lineage>
        <taxon>Eukaryota</taxon>
        <taxon>Metazoa</taxon>
        <taxon>Chordata</taxon>
        <taxon>Craniata</taxon>
        <taxon>Vertebrata</taxon>
        <taxon>Euteleostomi</taxon>
        <taxon>Mammalia</taxon>
        <taxon>Eutheria</taxon>
        <taxon>Laurasiatheria</taxon>
        <taxon>Carnivora</taxon>
        <taxon>Caniformia</taxon>
        <taxon>Canidae</taxon>
        <taxon>Canis</taxon>
    </lineage>
</organism>
<feature type="domain" description="G-protein coupled receptors family 1 profile" evidence="14">
    <location>
        <begin position="75"/>
        <end position="339"/>
    </location>
</feature>
<dbReference type="PROSITE" id="PS50262">
    <property type="entry name" value="G_PROTEIN_RECEP_F1_2"/>
    <property type="match status" value="1"/>
</dbReference>
<dbReference type="Gene3D" id="1.20.1070.10">
    <property type="entry name" value="Rhodopsin 7-helix transmembrane proteins"/>
    <property type="match status" value="1"/>
</dbReference>
<evidence type="ECO:0000256" key="8">
    <source>
        <dbReference type="ARBA" id="ARBA00023040"/>
    </source>
</evidence>
<dbReference type="FunFam" id="1.20.1070.10:FF:000033">
    <property type="entry name" value="Vomeronasal type-1 receptor"/>
    <property type="match status" value="1"/>
</dbReference>
<accession>A0A8C0RVT0</accession>
<evidence type="ECO:0000256" key="1">
    <source>
        <dbReference type="ARBA" id="ARBA00003878"/>
    </source>
</evidence>
<name>A0A8C0RVT0_CANLF</name>
<evidence type="ECO:0000313" key="18">
    <source>
        <dbReference type="Proteomes" id="UP000694542"/>
    </source>
</evidence>
<keyword evidence="4 13" id="KW-1003">Cell membrane</keyword>
<evidence type="ECO:0000313" key="17">
    <source>
        <dbReference type="Proteomes" id="UP000002254"/>
    </source>
</evidence>
<keyword evidence="9 13" id="KW-0472">Membrane</keyword>
<reference evidence="16" key="2">
    <citation type="submission" date="2018-10" db="EMBL/GenBank/DDBJ databases">
        <title>De novo assembly of a Great Dane genome.</title>
        <authorList>
            <person name="Kidd J.M."/>
            <person name="Pendleton A.L."/>
            <person name="Shen F."/>
            <person name="Emery S."/>
        </authorList>
    </citation>
    <scope>NUCLEOTIDE SEQUENCE [LARGE SCALE GENOMIC DNA]</scope>
    <source>
        <strain evidence="16">Great Dane</strain>
    </source>
</reference>
<feature type="transmembrane region" description="Helical" evidence="13">
    <location>
        <begin position="99"/>
        <end position="116"/>
    </location>
</feature>
<comment type="function">
    <text evidence="1">Putative pheromone receptor.</text>
</comment>
<keyword evidence="12 13" id="KW-0807">Transducer</keyword>
<evidence type="ECO:0000256" key="7">
    <source>
        <dbReference type="ARBA" id="ARBA00022989"/>
    </source>
</evidence>
<dbReference type="InterPro" id="IPR004072">
    <property type="entry name" value="Vmron_rcpt_1"/>
</dbReference>
<sequence>MSCSSISFTNLALQVLILFKQVLLSRYVYHLNVVIIFGASFSEFLCLSLRSARMATRDLAVGLIFLMQTVVGILGNFSLLNHYLFLYFTGCRPKSTDLIIKNLIVANIMVLFSFGIHNMMPSFVLYHILSDFRCKFFLYIRGVGRGVSTGTTCLLSVFQVIIISPRNSRWAVLKGKAFKCIVPSIVMCWVLQILVNIPIPMFLTITLNNKNITSRKNFGYCSSVLRDKIRNVLNVALLSIPDVLFLGLMLSASSSMVFILYRHRQNVQHILRTNVSSTSSPESTATKTILLLVSTFIYFNTLSSIFQIVLSLFDNLNWYVMNTSLVISLCFPTVSPFLLMSRDPRISGLFCLVCGSLIFNFPQF</sequence>
<keyword evidence="6 13" id="KW-0812">Transmembrane</keyword>